<accession>A0A248TJE8</accession>
<dbReference type="KEGG" id="bko:CKF48_13555"/>
<keyword evidence="2" id="KW-1185">Reference proteome</keyword>
<dbReference type="RefSeq" id="WP_095371829.1">
    <property type="nucleotide sequence ID" value="NZ_CP022983.1"/>
</dbReference>
<reference evidence="1 2" key="1">
    <citation type="submission" date="2017-08" db="EMBL/GenBank/DDBJ databases">
        <title>Complete Genome Sequence of Bacillus kochii Oregon-R-modENCODE STRAIN BDGP4, isolated from Drosophila melanogaster gut.</title>
        <authorList>
            <person name="Wan K.H."/>
            <person name="Yu C."/>
            <person name="Park S."/>
            <person name="Hammonds A.S."/>
            <person name="Booth B.W."/>
            <person name="Celniker S.E."/>
        </authorList>
    </citation>
    <scope>NUCLEOTIDE SEQUENCE [LARGE SCALE GENOMIC DNA]</scope>
    <source>
        <strain evidence="1 2">BDGP4</strain>
    </source>
</reference>
<protein>
    <submittedName>
        <fullName evidence="1">Uncharacterized protein</fullName>
    </submittedName>
</protein>
<sequence>MHTPYLEITTKQAQLGINYYQPVMKIKQSQADVSMHQPPAKLTISHEASRLFIDQSEARADLDNKGAGRRVAEAAEQAKVTAITGISRRVREGVAMMKIENGAGAIPQIAKQNSEPNQKTPGIGYLPKNHFRVQIDYDPGSVDVNVTPQTPVIDVSINRPQIAHENWQAQIYLQQKEAINFELRDFQVDQLI</sequence>
<dbReference type="EMBL" id="CP022983">
    <property type="protein sequence ID" value="ASV68259.1"/>
    <property type="molecule type" value="Genomic_DNA"/>
</dbReference>
<proteinExistence type="predicted"/>
<gene>
    <name evidence="1" type="ORF">CKF48_13555</name>
</gene>
<dbReference type="InterPro" id="IPR045527">
    <property type="entry name" value="DUF6470"/>
</dbReference>
<dbReference type="OrthoDB" id="2112831at2"/>
<name>A0A248TJE8_9BACI</name>
<dbReference type="AlphaFoldDB" id="A0A248TJE8"/>
<dbReference type="Proteomes" id="UP000215137">
    <property type="component" value="Chromosome"/>
</dbReference>
<evidence type="ECO:0000313" key="1">
    <source>
        <dbReference type="EMBL" id="ASV68259.1"/>
    </source>
</evidence>
<dbReference type="Pfam" id="PF20074">
    <property type="entry name" value="DUF6470"/>
    <property type="match status" value="1"/>
</dbReference>
<organism evidence="1 2">
    <name type="scientific">Cytobacillus kochii</name>
    <dbReference type="NCBI Taxonomy" id="859143"/>
    <lineage>
        <taxon>Bacteria</taxon>
        <taxon>Bacillati</taxon>
        <taxon>Bacillota</taxon>
        <taxon>Bacilli</taxon>
        <taxon>Bacillales</taxon>
        <taxon>Bacillaceae</taxon>
        <taxon>Cytobacillus</taxon>
    </lineage>
</organism>
<evidence type="ECO:0000313" key="2">
    <source>
        <dbReference type="Proteomes" id="UP000215137"/>
    </source>
</evidence>